<evidence type="ECO:0000313" key="2">
    <source>
        <dbReference type="EMBL" id="MBM6661030.1"/>
    </source>
</evidence>
<accession>A0A939B405</accession>
<protein>
    <submittedName>
        <fullName evidence="2">Fimbrillin family protein</fullName>
    </submittedName>
</protein>
<reference evidence="2 3" key="1">
    <citation type="journal article" date="2021" name="Sci. Rep.">
        <title>The distribution of antibiotic resistance genes in chicken gut microbiota commensals.</title>
        <authorList>
            <person name="Juricova H."/>
            <person name="Matiasovicova J."/>
            <person name="Kubasova T."/>
            <person name="Cejkova D."/>
            <person name="Rychlik I."/>
        </authorList>
    </citation>
    <scope>NUCLEOTIDE SEQUENCE [LARGE SCALE GENOMIC DNA]</scope>
    <source>
        <strain evidence="2 3">An819</strain>
    </source>
</reference>
<dbReference type="InterPro" id="IPR042278">
    <property type="entry name" value="Mfa-like_1_N"/>
</dbReference>
<feature type="chain" id="PRO_5037874432" evidence="1">
    <location>
        <begin position="23"/>
        <end position="300"/>
    </location>
</feature>
<dbReference type="Gene3D" id="2.60.40.2630">
    <property type="match status" value="1"/>
</dbReference>
<evidence type="ECO:0000256" key="1">
    <source>
        <dbReference type="SAM" id="SignalP"/>
    </source>
</evidence>
<dbReference type="CDD" id="cd13121">
    <property type="entry name" value="BF2867_like_C"/>
    <property type="match status" value="1"/>
</dbReference>
<name>A0A939B405_9BACT</name>
<evidence type="ECO:0000313" key="3">
    <source>
        <dbReference type="Proteomes" id="UP000764045"/>
    </source>
</evidence>
<keyword evidence="3" id="KW-1185">Reference proteome</keyword>
<dbReference type="Pfam" id="PF13149">
    <property type="entry name" value="Mfa_like_1"/>
    <property type="match status" value="1"/>
</dbReference>
<dbReference type="RefSeq" id="WP_205108355.1">
    <property type="nucleotide sequence ID" value="NZ_JACJJL010000005.1"/>
</dbReference>
<organism evidence="2 3">
    <name type="scientific">Marseilla massiliensis</name>
    <dbReference type="NCBI Taxonomy" id="1841864"/>
    <lineage>
        <taxon>Bacteria</taxon>
        <taxon>Pseudomonadati</taxon>
        <taxon>Bacteroidota</taxon>
        <taxon>Bacteroidia</taxon>
        <taxon>Bacteroidales</taxon>
        <taxon>Prevotellaceae</taxon>
        <taxon>Marseilla</taxon>
    </lineage>
</organism>
<keyword evidence="1" id="KW-0732">Signal</keyword>
<dbReference type="Proteomes" id="UP000764045">
    <property type="component" value="Unassembled WGS sequence"/>
</dbReference>
<comment type="caution">
    <text evidence="2">The sequence shown here is derived from an EMBL/GenBank/DDBJ whole genome shotgun (WGS) entry which is preliminary data.</text>
</comment>
<feature type="signal peptide" evidence="1">
    <location>
        <begin position="1"/>
        <end position="22"/>
    </location>
</feature>
<dbReference type="AlphaFoldDB" id="A0A939B405"/>
<dbReference type="InterPro" id="IPR025049">
    <property type="entry name" value="Mfa-like_1"/>
</dbReference>
<gene>
    <name evidence="2" type="ORF">H6B30_04535</name>
</gene>
<dbReference type="Gene3D" id="2.60.40.2620">
    <property type="entry name" value="Fimbrillin-like"/>
    <property type="match status" value="1"/>
</dbReference>
<proteinExistence type="predicted"/>
<dbReference type="EMBL" id="JACJJL010000005">
    <property type="protein sequence ID" value="MBM6661030.1"/>
    <property type="molecule type" value="Genomic_DNA"/>
</dbReference>
<dbReference type="CDD" id="cd13120">
    <property type="entry name" value="BF2867_like_N"/>
    <property type="match status" value="1"/>
</dbReference>
<sequence>MKRHTFICASLALAMAVPMACSQDDNAGTGPASPADAKHTPMTFSVAHPADKTRATDAGFETGDTIGLFVAAADAPLEIGGNLVNNEPLTLAAGTWTPRRSLYWDDGTYNAYAYYPYTTPVSSIDNMPFSVSRNQGAMETDGMDGYEASDLLYARTSGVSASASPIRLTFRHIMSKITVRLIKGEDFEGEMPTDAKVYVHNTVPTATIDLGVGVATRDVYGKRATITAKQQGAYTYSAIIVPQRIDNRTPLIEVIMKGVSYIFESKFQFKPGTEHLVNLVISDNPDKVKIEVGGEIQDWQ</sequence>